<dbReference type="SUPFAM" id="SSF53335">
    <property type="entry name" value="S-adenosyl-L-methionine-dependent methyltransferases"/>
    <property type="match status" value="1"/>
</dbReference>
<keyword evidence="2" id="KW-0489">Methyltransferase</keyword>
<proteinExistence type="predicted"/>
<dbReference type="InterPro" id="IPR013216">
    <property type="entry name" value="Methyltransf_11"/>
</dbReference>
<sequence length="170" mass="18666">MPQAPVLEALNATPGAVVADVGAGLGWLTFPLAVAVGANGRVLAIDPSVDGIQAIQARARQEELAQIETIVARAEDTGLPHDYLDAALWHTMYHDIEDRNQALAEMHRILKPKGRWVIVDWDKRPMEFGPPHEIRIAREQVMEEVSAAGFHVVEQWTAGPVTWGLTVEKP</sequence>
<dbReference type="Pfam" id="PF08241">
    <property type="entry name" value="Methyltransf_11"/>
    <property type="match status" value="1"/>
</dbReference>
<reference evidence="2 3" key="1">
    <citation type="journal article" date="2014" name="BMC Genomics">
        <title>Comparison of environmental and isolate Sulfobacillus genomes reveals diverse carbon, sulfur, nitrogen, and hydrogen metabolisms.</title>
        <authorList>
            <person name="Justice N.B."/>
            <person name="Norman A."/>
            <person name="Brown C.T."/>
            <person name="Singh A."/>
            <person name="Thomas B.C."/>
            <person name="Banfield J.F."/>
        </authorList>
    </citation>
    <scope>NUCLEOTIDE SEQUENCE [LARGE SCALE GENOMIC DNA]</scope>
    <source>
        <strain evidence="2">AMDSBA3</strain>
    </source>
</reference>
<feature type="domain" description="Methyltransferase type 11" evidence="1">
    <location>
        <begin position="20"/>
        <end position="117"/>
    </location>
</feature>
<protein>
    <submittedName>
        <fullName evidence="2">Methyltransferase type 11</fullName>
    </submittedName>
</protein>
<name>A0A2T2WMS4_9FIRM</name>
<keyword evidence="2" id="KW-0808">Transferase</keyword>
<dbReference type="Gene3D" id="3.40.50.150">
    <property type="entry name" value="Vaccinia Virus protein VP39"/>
    <property type="match status" value="1"/>
</dbReference>
<dbReference type="EMBL" id="PXYV01000005">
    <property type="protein sequence ID" value="PSR23545.1"/>
    <property type="molecule type" value="Genomic_DNA"/>
</dbReference>
<gene>
    <name evidence="2" type="ORF">C7B45_03000</name>
</gene>
<dbReference type="Proteomes" id="UP000241848">
    <property type="component" value="Unassembled WGS sequence"/>
</dbReference>
<comment type="caution">
    <text evidence="2">The sequence shown here is derived from an EMBL/GenBank/DDBJ whole genome shotgun (WGS) entry which is preliminary data.</text>
</comment>
<organism evidence="2 3">
    <name type="scientific">Sulfobacillus acidophilus</name>
    <dbReference type="NCBI Taxonomy" id="53633"/>
    <lineage>
        <taxon>Bacteria</taxon>
        <taxon>Bacillati</taxon>
        <taxon>Bacillota</taxon>
        <taxon>Clostridia</taxon>
        <taxon>Eubacteriales</taxon>
        <taxon>Clostridiales Family XVII. Incertae Sedis</taxon>
        <taxon>Sulfobacillus</taxon>
    </lineage>
</organism>
<dbReference type="InterPro" id="IPR029063">
    <property type="entry name" value="SAM-dependent_MTases_sf"/>
</dbReference>
<dbReference type="CDD" id="cd02440">
    <property type="entry name" value="AdoMet_MTases"/>
    <property type="match status" value="1"/>
</dbReference>
<evidence type="ECO:0000259" key="1">
    <source>
        <dbReference type="Pfam" id="PF08241"/>
    </source>
</evidence>
<dbReference type="AlphaFoldDB" id="A0A2T2WMS4"/>
<evidence type="ECO:0000313" key="2">
    <source>
        <dbReference type="EMBL" id="PSR23545.1"/>
    </source>
</evidence>
<dbReference type="PANTHER" id="PTHR42912">
    <property type="entry name" value="METHYLTRANSFERASE"/>
    <property type="match status" value="1"/>
</dbReference>
<dbReference type="InterPro" id="IPR050508">
    <property type="entry name" value="Methyltransf_Superfamily"/>
</dbReference>
<accession>A0A2T2WMS4</accession>
<evidence type="ECO:0000313" key="3">
    <source>
        <dbReference type="Proteomes" id="UP000241848"/>
    </source>
</evidence>
<dbReference type="GO" id="GO:0032259">
    <property type="term" value="P:methylation"/>
    <property type="evidence" value="ECO:0007669"/>
    <property type="project" value="UniProtKB-KW"/>
</dbReference>
<dbReference type="GO" id="GO:0008757">
    <property type="term" value="F:S-adenosylmethionine-dependent methyltransferase activity"/>
    <property type="evidence" value="ECO:0007669"/>
    <property type="project" value="InterPro"/>
</dbReference>